<feature type="compositionally biased region" description="Low complexity" evidence="1">
    <location>
        <begin position="379"/>
        <end position="402"/>
    </location>
</feature>
<organism evidence="2 3">
    <name type="scientific">Trichoderma longibrachiatum ATCC 18648</name>
    <dbReference type="NCBI Taxonomy" id="983965"/>
    <lineage>
        <taxon>Eukaryota</taxon>
        <taxon>Fungi</taxon>
        <taxon>Dikarya</taxon>
        <taxon>Ascomycota</taxon>
        <taxon>Pezizomycotina</taxon>
        <taxon>Sordariomycetes</taxon>
        <taxon>Hypocreomycetidae</taxon>
        <taxon>Hypocreales</taxon>
        <taxon>Hypocreaceae</taxon>
        <taxon>Trichoderma</taxon>
    </lineage>
</organism>
<sequence length="511" mass="55326">MAEMIPLQAAEASSHPGTNREPLLSARAFPMAHNIASSGTAIVNSDFRGRHDVAISPTAVASTPRGPAIVVSDPRALAAATALREGHNIPTTVASVPRGPRAQHAGEASQAVAGIRHVAQILQHPEMAQRPSLVAQGFHDSSQALLNAPRGPRADYRPFHAQSNAPPNAPRGPRADYRHFEPPRIAPQAPRGQPWRYQTPLNDPQAYRAANWQHPNRPNVFPENISTSQTPQNGFSAPQTAPRAPRAMQTLPPAPPWSSPMAEPFVGATHPTTYPYSLYTSPHCPTFYGPYAYSRPANYQYMEEQPYYEVLQDHHQWHASGPGNGGPPNAAPPETDDVVRHGMILRFLDSLPPPPSNPEFPPDPPQLYLKARHRRRNRMQSSRGSGATAQTGSTQGTTAITRPVVPPASADVTPRIAQRETYRRGKRGRFGQQHESGQRSADGADLLGELEISAETVVAGAAEVAESADVDNVVETPENVEDNGEGEECEECNDEDEEADDDCASAATCMW</sequence>
<feature type="region of interest" description="Disordered" evidence="1">
    <location>
        <begin position="316"/>
        <end position="336"/>
    </location>
</feature>
<gene>
    <name evidence="2" type="ORF">M440DRAFT_1397425</name>
</gene>
<feature type="compositionally biased region" description="Acidic residues" evidence="1">
    <location>
        <begin position="478"/>
        <end position="499"/>
    </location>
</feature>
<protein>
    <submittedName>
        <fullName evidence="2">Uncharacterized protein</fullName>
    </submittedName>
</protein>
<feature type="compositionally biased region" description="Polar residues" evidence="1">
    <location>
        <begin position="224"/>
        <end position="239"/>
    </location>
</feature>
<keyword evidence="3" id="KW-1185">Reference proteome</keyword>
<reference evidence="2 3" key="1">
    <citation type="submission" date="2016-07" db="EMBL/GenBank/DDBJ databases">
        <title>Multiple horizontal gene transfer events from other fungi enriched the ability of initially mycotrophic Trichoderma (Ascomycota) to feed on dead plant biomass.</title>
        <authorList>
            <consortium name="DOE Joint Genome Institute"/>
            <person name="Aerts A."/>
            <person name="Atanasova L."/>
            <person name="Chenthamara K."/>
            <person name="Zhang J."/>
            <person name="Grujic M."/>
            <person name="Henrissat B."/>
            <person name="Kuo A."/>
            <person name="Salamov A."/>
            <person name="Lipzen A."/>
            <person name="Labutti K."/>
            <person name="Barry K."/>
            <person name="Miao Y."/>
            <person name="Rahimi M.J."/>
            <person name="Shen Q."/>
            <person name="Grigoriev I.V."/>
            <person name="Kubicek C.P."/>
            <person name="Druzhinina I.S."/>
        </authorList>
    </citation>
    <scope>NUCLEOTIDE SEQUENCE [LARGE SCALE GENOMIC DNA]</scope>
    <source>
        <strain evidence="2 3">ATCC 18648</strain>
    </source>
</reference>
<dbReference type="Proteomes" id="UP000240760">
    <property type="component" value="Unassembled WGS sequence"/>
</dbReference>
<dbReference type="AlphaFoldDB" id="A0A2T4CEZ8"/>
<feature type="compositionally biased region" description="Basic and acidic residues" evidence="1">
    <location>
        <begin position="173"/>
        <end position="182"/>
    </location>
</feature>
<feature type="region of interest" description="Disordered" evidence="1">
    <location>
        <begin position="477"/>
        <end position="499"/>
    </location>
</feature>
<proteinExistence type="predicted"/>
<dbReference type="EMBL" id="KZ679127">
    <property type="protein sequence ID" value="PTB80123.1"/>
    <property type="molecule type" value="Genomic_DNA"/>
</dbReference>
<evidence type="ECO:0000313" key="2">
    <source>
        <dbReference type="EMBL" id="PTB80123.1"/>
    </source>
</evidence>
<dbReference type="OrthoDB" id="10620322at2759"/>
<feature type="region of interest" description="Disordered" evidence="1">
    <location>
        <begin position="144"/>
        <end position="196"/>
    </location>
</feature>
<feature type="region of interest" description="Disordered" evidence="1">
    <location>
        <begin position="373"/>
        <end position="441"/>
    </location>
</feature>
<name>A0A2T4CEZ8_TRILO</name>
<evidence type="ECO:0000256" key="1">
    <source>
        <dbReference type="SAM" id="MobiDB-lite"/>
    </source>
</evidence>
<accession>A0A2T4CEZ8</accession>
<evidence type="ECO:0000313" key="3">
    <source>
        <dbReference type="Proteomes" id="UP000240760"/>
    </source>
</evidence>
<feature type="region of interest" description="Disordered" evidence="1">
    <location>
        <begin position="1"/>
        <end position="22"/>
    </location>
</feature>
<feature type="region of interest" description="Disordered" evidence="1">
    <location>
        <begin position="213"/>
        <end position="246"/>
    </location>
</feature>